<dbReference type="Gene3D" id="3.40.50.1820">
    <property type="entry name" value="alpha/beta hydrolase"/>
    <property type="match status" value="1"/>
</dbReference>
<dbReference type="EMBL" id="AZHW01000319">
    <property type="protein sequence ID" value="ETX00639.1"/>
    <property type="molecule type" value="Genomic_DNA"/>
</dbReference>
<reference evidence="1 2" key="1">
    <citation type="journal article" date="2014" name="Nature">
        <title>An environmental bacterial taxon with a large and distinct metabolic repertoire.</title>
        <authorList>
            <person name="Wilson M.C."/>
            <person name="Mori T."/>
            <person name="Ruckert C."/>
            <person name="Uria A.R."/>
            <person name="Helf M.J."/>
            <person name="Takada K."/>
            <person name="Gernert C."/>
            <person name="Steffens U.A."/>
            <person name="Heycke N."/>
            <person name="Schmitt S."/>
            <person name="Rinke C."/>
            <person name="Helfrich E.J."/>
            <person name="Brachmann A.O."/>
            <person name="Gurgui C."/>
            <person name="Wakimoto T."/>
            <person name="Kracht M."/>
            <person name="Crusemann M."/>
            <person name="Hentschel U."/>
            <person name="Abe I."/>
            <person name="Matsunaga S."/>
            <person name="Kalinowski J."/>
            <person name="Takeyama H."/>
            <person name="Piel J."/>
        </authorList>
    </citation>
    <scope>NUCLEOTIDE SEQUENCE [LARGE SCALE GENOMIC DNA]</scope>
    <source>
        <strain evidence="2">TSY1</strain>
    </source>
</reference>
<dbReference type="AlphaFoldDB" id="W4LRE7"/>
<comment type="caution">
    <text evidence="1">The sequence shown here is derived from an EMBL/GenBank/DDBJ whole genome shotgun (WGS) entry which is preliminary data.</text>
</comment>
<gene>
    <name evidence="1" type="ORF">ETSY1_10490</name>
</gene>
<sequence>MVRVSPPQRSASEMEMFPAGTERHVVPQAVHFMPREQPQAVVEALLKLVEQDS</sequence>
<name>W4LRE7_ENTF1</name>
<dbReference type="InterPro" id="IPR029058">
    <property type="entry name" value="AB_hydrolase_fold"/>
</dbReference>
<dbReference type="Proteomes" id="UP000019141">
    <property type="component" value="Unassembled WGS sequence"/>
</dbReference>
<evidence type="ECO:0000313" key="1">
    <source>
        <dbReference type="EMBL" id="ETX00639.1"/>
    </source>
</evidence>
<evidence type="ECO:0000313" key="2">
    <source>
        <dbReference type="Proteomes" id="UP000019141"/>
    </source>
</evidence>
<evidence type="ECO:0008006" key="3">
    <source>
        <dbReference type="Google" id="ProtNLM"/>
    </source>
</evidence>
<organism evidence="1 2">
    <name type="scientific">Entotheonella factor</name>
    <dbReference type="NCBI Taxonomy" id="1429438"/>
    <lineage>
        <taxon>Bacteria</taxon>
        <taxon>Pseudomonadati</taxon>
        <taxon>Nitrospinota/Tectimicrobiota group</taxon>
        <taxon>Candidatus Tectimicrobiota</taxon>
        <taxon>Candidatus Entotheonellia</taxon>
        <taxon>Candidatus Entotheonellales</taxon>
        <taxon>Candidatus Entotheonellaceae</taxon>
        <taxon>Candidatus Entotheonella</taxon>
    </lineage>
</organism>
<protein>
    <recommendedName>
        <fullName evidence="3">AB hydrolase-1 domain-containing protein</fullName>
    </recommendedName>
</protein>
<keyword evidence="2" id="KW-1185">Reference proteome</keyword>
<accession>W4LRE7</accession>
<dbReference type="HOGENOM" id="CLU_3059646_0_0_7"/>
<proteinExistence type="predicted"/>